<evidence type="ECO:0000313" key="1">
    <source>
        <dbReference type="EMBL" id="CAG8534527.1"/>
    </source>
</evidence>
<name>A0ACA9LKQ5_9GLOM</name>
<evidence type="ECO:0000313" key="2">
    <source>
        <dbReference type="Proteomes" id="UP000789525"/>
    </source>
</evidence>
<feature type="non-terminal residue" evidence="1">
    <location>
        <position position="1"/>
    </location>
</feature>
<gene>
    <name evidence="1" type="ORF">ACOLOM_LOCUS4216</name>
</gene>
<keyword evidence="2" id="KW-1185">Reference proteome</keyword>
<sequence length="2761" mass="311229">FLMSPQMSQTLGGFLVDDSKEFGKVNNFKLDGTYQYYSSVDPNHLESLSLTIKGKEVNIKLFGFVIRYFIILQQNYFGIFINFMTLKEFLDKHDPKRAEKSLNLLSEANKASVDPFEVYMTMIVEDGTIILPENLYNCNQSSTMHFHELQVDLRNLDVYMDMDVTFGPITWLLNTENTVKKSTLKSRSSRDQNLNVYAHRLYGPLPKTATYVCNWDINVGAISGQLKPSFLLSATSFGKAFGYHFVDDENALPAMYVVPLDPDVTFLNVNIKEIDISVRGRDSATQILLKEGLSIKFDDLANERFTSKVALNLPVIIVRSLALSSGPSFTSNFDYSTEPEIHPWVEVASLECSFDATLFRTTSGWKKRVEDQQTYIREQDQETLRVPFLYGSNANSQGDQFDSNGHHFGSLYVPPMPTPLPADTDAASVLYNESRNSSFVDISSNPKRKFHEFLGRNYDSDQEYDDLSTRVDDDSISITGSGLSISNTSFHTASDGDDLSDSDDSHETIRDTVIFSRDSDNGSDESEQERSPDIDAHQLMSSPISRSIPYGSYLRRYRVIHSKTFAASFASSFLGPPRMSFVSSKQKVDESEEKVTIVFETKRTIKVVLTPVFLKIIEEVLEAIKDETWDIEAMLDMMQRDHVGELTRKFLFKYTTTRFTASIPRVHLQFIQDVLLPDDLNTTNEEHPGVRTRYDPTDTTLCAVADLILDRCQISVMVKLVDENFKNKSDRTSPSFKLTESKLILDFDSLKLNVRFVTGSNSLGIFGIPESVHRFGETGVSTSDLLNNEPVVLDLSLDDLKLRWMGRTQPNHFSFDMDSFEGIFISQSAEILTGAIYWWLVFAEDLSNILKNFQKHHRQQLQYLIYSIAQYSDINSIESDPHYLTRPSHVLRLGAAKLKNDNGWKILGRVRHIKRLMERERLKRLQIALKTETRLFSMDRNEMYERVVRIFSRWRNWEMTNMSACRLFTELFQQPNTGSAQVNAVEEIYRFLVKSINIGHFHFGIIRISVWEGKQVNSVELGPIKVDLETRYQKDNLPSVEVTRPNTDPLTEAEPAQVSSVISGCLDVAFRIIIERIGVDVNPDMLAFAKHWLKVNRVFTSKFEALSSRKEPVGSREPSSPLSEVYKHRSTATITSLQDLKSSRDKRRKDEPISKFNIRDLLARINIFGQGIFVLRMIVVTASAHNLIAQTKLTNINFSTWFNNPKILHSVDKQDPEGVSVNKGSVHPGSRGSSGKNSNILIFSGFGGVEEVSVMIIEKMYTGSNTTLLSIELSRINTNVAIGSLIPGRPKSSDFHMELNVFLALQGIVVKLPQSLLKLYNFFEKWKTENLPSYDFLYKKLLDEWEEQRKMPTAVSLRAQEKNPNATKSSLSVKFQFLMKKFSLQSHMLPSLKFHYDAWEFLVHLEQNTTPLGGNLIKYSGQLAGQEVHFVTRQKNQTKQNEKASNIKLEDHQKEAAFPIPAIRTIGSVKPFEYRKFAVGNVKKTVNPLMPKHLKLESLVFLDFVKLSLNVNIIDNLLTAQSLLGSEISDALDVFLFSSKKMKELGTASKTMDLSPKEMDSSRTIEKEKLYYNLRISLRGLKISAVSPSAVGFFETKTLYGHITNVPVSDVPELTKLEWKFSAQNFSLSLNHNTGVKRQATGDDDIRRYRIAYIVIDLALQNFKNRGEKSNMSSKKISKKAMIRLNTLNRRLIDLYVYYSSELVRRKEMKAAEINKLAENTRKIWRSLNVEVPKYKSSNKSLLDEKVLSLEITRFAVALPLDLQEELLPTNDGSFANASQIPAFILSASSMNFITRKLESSRAVIKDLCLQFVKQFDQGNEEHFSSHSHQKINRISLPEISFEGNSSGAKEKKRVDIDSRVEGFEIDIGGDIVNHINSLGEIYAASRDRLETFTVEANLSLGSQHPQPKSPISSEIPDSQADTAISNAINLDLEIRFTAKSGTIKLYSKSHLAKNAKKVTSVKMSDKSKASSRGSRNSIARLNLDGTSNFISTNLDDMSREHGIDTIIIPGLSINTMYRTILGQPLSTRDSLTKRIHIELVIHPSSNTLYPSLVPFFKDIIDGLKIGVQRSSDKKAIADNESSSTIYGMNITCYFKLSRTTFELSCLPVSKVGCFLNWEEGNFLISSNSAELGGQSLTCVGKIKGASGNVRHAFSPEDCLKAETKNISFNATLMSRRTESVSDDSISIIVEFPQIMANLNIRHLQDLLLLKTTWFDQATKLYEESVLQSSRSVGIEYDRHASSSSSPVPTQEEETNVKPYSVYVLMRLKQLDLSSDLGQAIGRMRFNTQNIQVRTKNIPGMVKQLKASTDILDIHCDGRLIGYANMTGLTFSTLLGVPPRSTSDGPTCVTSLLFKTERIQSSLEYEYQKILVLEVDPMQFKLTDSWSITSPEKASVLVHADISLRRIQAIAAIKTIPIFLHMINRLLALIEEKRSSAASVISDSTQATTNLLHLPNTLALTPTSNENPHVSAGFNEFIVGGLSVHPVGKITIMMEKAQITIYPNHFHDTDYVQNRFDGFLVDMKRFIGDEEKIHRELDVQLNAIVLTKNSCKKLDIKDEQGLSFQQWFEHVEPSSSKNIFTLPSTHLIMNTEQGVGSTVVDHKFEVDFRGKLDVALNFGLIRYLQELAALYKEQLRKNAIGSDGDLPKSPVIPMTTNEGLPLESPVAQSLLSKEPAGGTTSGVENVEKDESSKVEIEYNPIVPVKLEPQLRYLGDATPPLEWAGVQRAKIPGLVHIGITMNLDEIINYITSESFKAAKTFL</sequence>
<accession>A0ACA9LKQ5</accession>
<protein>
    <submittedName>
        <fullName evidence="1">10421_t:CDS:1</fullName>
    </submittedName>
</protein>
<dbReference type="EMBL" id="CAJVPT010006767">
    <property type="protein sequence ID" value="CAG8534527.1"/>
    <property type="molecule type" value="Genomic_DNA"/>
</dbReference>
<proteinExistence type="predicted"/>
<reference evidence="1" key="1">
    <citation type="submission" date="2021-06" db="EMBL/GenBank/DDBJ databases">
        <authorList>
            <person name="Kallberg Y."/>
            <person name="Tangrot J."/>
            <person name="Rosling A."/>
        </authorList>
    </citation>
    <scope>NUCLEOTIDE SEQUENCE</scope>
    <source>
        <strain evidence="1">CL356</strain>
    </source>
</reference>
<dbReference type="Proteomes" id="UP000789525">
    <property type="component" value="Unassembled WGS sequence"/>
</dbReference>
<comment type="caution">
    <text evidence="1">The sequence shown here is derived from an EMBL/GenBank/DDBJ whole genome shotgun (WGS) entry which is preliminary data.</text>
</comment>
<organism evidence="1 2">
    <name type="scientific">Acaulospora colombiana</name>
    <dbReference type="NCBI Taxonomy" id="27376"/>
    <lineage>
        <taxon>Eukaryota</taxon>
        <taxon>Fungi</taxon>
        <taxon>Fungi incertae sedis</taxon>
        <taxon>Mucoromycota</taxon>
        <taxon>Glomeromycotina</taxon>
        <taxon>Glomeromycetes</taxon>
        <taxon>Diversisporales</taxon>
        <taxon>Acaulosporaceae</taxon>
        <taxon>Acaulospora</taxon>
    </lineage>
</organism>